<dbReference type="GO" id="GO:0016042">
    <property type="term" value="P:lipid catabolic process"/>
    <property type="evidence" value="ECO:0007669"/>
    <property type="project" value="UniProtKB-KW"/>
</dbReference>
<feature type="signal peptide" evidence="5">
    <location>
        <begin position="1"/>
        <end position="24"/>
    </location>
</feature>
<reference evidence="6" key="2">
    <citation type="journal article" date="2024" name="Plant">
        <title>Genomic evolution and insights into agronomic trait innovations of Sesamum species.</title>
        <authorList>
            <person name="Miao H."/>
            <person name="Wang L."/>
            <person name="Qu L."/>
            <person name="Liu H."/>
            <person name="Sun Y."/>
            <person name="Le M."/>
            <person name="Wang Q."/>
            <person name="Wei S."/>
            <person name="Zheng Y."/>
            <person name="Lin W."/>
            <person name="Duan Y."/>
            <person name="Cao H."/>
            <person name="Xiong S."/>
            <person name="Wang X."/>
            <person name="Wei L."/>
            <person name="Li C."/>
            <person name="Ma Q."/>
            <person name="Ju M."/>
            <person name="Zhao R."/>
            <person name="Li G."/>
            <person name="Mu C."/>
            <person name="Tian Q."/>
            <person name="Mei H."/>
            <person name="Zhang T."/>
            <person name="Gao T."/>
            <person name="Zhang H."/>
        </authorList>
    </citation>
    <scope>NUCLEOTIDE SEQUENCE</scope>
    <source>
        <strain evidence="6">3651</strain>
    </source>
</reference>
<sequence>MKKVASISAFCILISFALLSTGYGDEEREGGKVKKMFVFGDSYADTGNLPSSVSRSWKPPYGITFPGKPSGRFSDGRVLTDYIASFVGIRSPFPYRQLKNLNTETIRYGINFAHGGTGVFPTLQVDQPNMTTQIDFFQQLIDKKVYTCQDLRSSIALVSVAGNDYSTYLARNGSFQGLPELTRSVIKQLVLNVKRINGFGIKKIAITGIEPLGCLPRNTAAALYRNCNAAENNFSESHNILLQQHIWALNYETAAPVYKYLDLYNAFISALKIGQNSPGNLTDTLKPCCGGVKGEDCGLVDNNGVKKYAVCKNPNQSFYWDSIHPSNEGWRAVYSALKPSLPSLLL</sequence>
<keyword evidence="2" id="KW-0378">Hydrolase</keyword>
<keyword evidence="7" id="KW-1185">Reference proteome</keyword>
<organism evidence="6 7">
    <name type="scientific">Sesamum alatum</name>
    <dbReference type="NCBI Taxonomy" id="300844"/>
    <lineage>
        <taxon>Eukaryota</taxon>
        <taxon>Viridiplantae</taxon>
        <taxon>Streptophyta</taxon>
        <taxon>Embryophyta</taxon>
        <taxon>Tracheophyta</taxon>
        <taxon>Spermatophyta</taxon>
        <taxon>Magnoliopsida</taxon>
        <taxon>eudicotyledons</taxon>
        <taxon>Gunneridae</taxon>
        <taxon>Pentapetalae</taxon>
        <taxon>asterids</taxon>
        <taxon>lamiids</taxon>
        <taxon>Lamiales</taxon>
        <taxon>Pedaliaceae</taxon>
        <taxon>Sesamum</taxon>
    </lineage>
</organism>
<reference evidence="6" key="1">
    <citation type="submission" date="2020-06" db="EMBL/GenBank/DDBJ databases">
        <authorList>
            <person name="Li T."/>
            <person name="Hu X."/>
            <person name="Zhang T."/>
            <person name="Song X."/>
            <person name="Zhang H."/>
            <person name="Dai N."/>
            <person name="Sheng W."/>
            <person name="Hou X."/>
            <person name="Wei L."/>
        </authorList>
    </citation>
    <scope>NUCLEOTIDE SEQUENCE</scope>
    <source>
        <strain evidence="6">3651</strain>
        <tissue evidence="6">Leaf</tissue>
    </source>
</reference>
<protein>
    <submittedName>
        <fullName evidence="6">GDSL esterase/lipase</fullName>
    </submittedName>
</protein>
<evidence type="ECO:0000256" key="5">
    <source>
        <dbReference type="SAM" id="SignalP"/>
    </source>
</evidence>
<keyword evidence="5" id="KW-0732">Signal</keyword>
<comment type="caution">
    <text evidence="6">The sequence shown here is derived from an EMBL/GenBank/DDBJ whole genome shotgun (WGS) entry which is preliminary data.</text>
</comment>
<proteinExistence type="inferred from homology"/>
<dbReference type="PANTHER" id="PTHR46020:SF4">
    <property type="entry name" value="OS04G0650200 PROTEIN"/>
    <property type="match status" value="1"/>
</dbReference>
<dbReference type="Proteomes" id="UP001293254">
    <property type="component" value="Unassembled WGS sequence"/>
</dbReference>
<dbReference type="InterPro" id="IPR001087">
    <property type="entry name" value="GDSL"/>
</dbReference>
<keyword evidence="3" id="KW-0442">Lipid degradation</keyword>
<dbReference type="PANTHER" id="PTHR46020">
    <property type="entry name" value="OSJNBB0059K02.9 PROTEIN"/>
    <property type="match status" value="1"/>
</dbReference>
<dbReference type="GO" id="GO:0016788">
    <property type="term" value="F:hydrolase activity, acting on ester bonds"/>
    <property type="evidence" value="ECO:0007669"/>
    <property type="project" value="InterPro"/>
</dbReference>
<evidence type="ECO:0000313" key="6">
    <source>
        <dbReference type="EMBL" id="KAK4433159.1"/>
    </source>
</evidence>
<evidence type="ECO:0000313" key="7">
    <source>
        <dbReference type="Proteomes" id="UP001293254"/>
    </source>
</evidence>
<accession>A0AAE2CT41</accession>
<gene>
    <name evidence="6" type="ORF">Salat_1078100</name>
</gene>
<dbReference type="SUPFAM" id="SSF52266">
    <property type="entry name" value="SGNH hydrolase"/>
    <property type="match status" value="1"/>
</dbReference>
<name>A0AAE2CT41_9LAMI</name>
<dbReference type="Gene3D" id="3.40.50.1110">
    <property type="entry name" value="SGNH hydrolase"/>
    <property type="match status" value="1"/>
</dbReference>
<dbReference type="Pfam" id="PF00657">
    <property type="entry name" value="Lipase_GDSL"/>
    <property type="match status" value="1"/>
</dbReference>
<dbReference type="EMBL" id="JACGWO010000003">
    <property type="protein sequence ID" value="KAK4433159.1"/>
    <property type="molecule type" value="Genomic_DNA"/>
</dbReference>
<evidence type="ECO:0000256" key="1">
    <source>
        <dbReference type="ARBA" id="ARBA00008668"/>
    </source>
</evidence>
<evidence type="ECO:0000256" key="4">
    <source>
        <dbReference type="ARBA" id="ARBA00023098"/>
    </source>
</evidence>
<evidence type="ECO:0000256" key="3">
    <source>
        <dbReference type="ARBA" id="ARBA00022963"/>
    </source>
</evidence>
<keyword evidence="4" id="KW-0443">Lipid metabolism</keyword>
<feature type="chain" id="PRO_5042052733" evidence="5">
    <location>
        <begin position="25"/>
        <end position="346"/>
    </location>
</feature>
<dbReference type="AlphaFoldDB" id="A0AAE2CT41"/>
<dbReference type="InterPro" id="IPR036514">
    <property type="entry name" value="SGNH_hydro_sf"/>
</dbReference>
<comment type="similarity">
    <text evidence="1">Belongs to the 'GDSL' lipolytic enzyme family.</text>
</comment>
<evidence type="ECO:0000256" key="2">
    <source>
        <dbReference type="ARBA" id="ARBA00022801"/>
    </source>
</evidence>